<reference evidence="1 2" key="1">
    <citation type="journal article" date="2019" name="Environ. Microbiol.">
        <title>Species interactions and distinct microbial communities in high Arctic permafrost affected cryosols are associated with the CH4 and CO2 gas fluxes.</title>
        <authorList>
            <person name="Altshuler I."/>
            <person name="Hamel J."/>
            <person name="Turney S."/>
            <person name="Magnuson E."/>
            <person name="Levesque R."/>
            <person name="Greer C."/>
            <person name="Whyte L.G."/>
        </authorList>
    </citation>
    <scope>NUCLEOTIDE SEQUENCE [LARGE SCALE GENOMIC DNA]</scope>
    <source>
        <strain evidence="1 2">S06.C</strain>
    </source>
</reference>
<dbReference type="InterPro" id="IPR025412">
    <property type="entry name" value="DUF4304"/>
</dbReference>
<accession>A0A502DZ50</accession>
<dbReference type="Pfam" id="PF14137">
    <property type="entry name" value="DUF4304"/>
    <property type="match status" value="1"/>
</dbReference>
<gene>
    <name evidence="1" type="ORF">EAH82_04900</name>
</gene>
<dbReference type="OrthoDB" id="286123at2"/>
<sequence length="336" mass="36971">MKTGAGRHNNDGLETAATTCPPMWQSMVTCVDEYCRKRELATASRKSARVDASGNSNDWSSGPIWSSWEQQASRCTSIFIEGSGYGVAWGKGRDEDTRGLSDHACVMACRCGVNARRSAARSSGLFLATMSPANLITAVVRTHLKPLLAARGFTSSGSTFKRRVGEATQVVNVERSSRNGALAARFYINGSVYLHALDAVIGEPLIEDPDEPSCHVRLRPNDADPGARREYDVTLDTDAESLGAEVARDVTALLDMLDGLTTPQAAIAHLARRKLAEYERVFGWYLSQNEVDQARLFVRTLHDEFGGESRWAIFGRRLDDVARRVRGDVSWRDWIG</sequence>
<organism evidence="1 2">
    <name type="scientific">Variovorax guangxiensis</name>
    <dbReference type="NCBI Taxonomy" id="1775474"/>
    <lineage>
        <taxon>Bacteria</taxon>
        <taxon>Pseudomonadati</taxon>
        <taxon>Pseudomonadota</taxon>
        <taxon>Betaproteobacteria</taxon>
        <taxon>Burkholderiales</taxon>
        <taxon>Comamonadaceae</taxon>
        <taxon>Variovorax</taxon>
    </lineage>
</organism>
<protein>
    <submittedName>
        <fullName evidence="1">DUF4304 domain-containing protein</fullName>
    </submittedName>
</protein>
<name>A0A502DZ50_9BURK</name>
<proteinExistence type="predicted"/>
<evidence type="ECO:0000313" key="1">
    <source>
        <dbReference type="EMBL" id="TPG30798.1"/>
    </source>
</evidence>
<dbReference type="AlphaFoldDB" id="A0A502DZ50"/>
<dbReference type="Proteomes" id="UP000319212">
    <property type="component" value="Unassembled WGS sequence"/>
</dbReference>
<evidence type="ECO:0000313" key="2">
    <source>
        <dbReference type="Proteomes" id="UP000319212"/>
    </source>
</evidence>
<comment type="caution">
    <text evidence="1">The sequence shown here is derived from an EMBL/GenBank/DDBJ whole genome shotgun (WGS) entry which is preliminary data.</text>
</comment>
<dbReference type="EMBL" id="RCZI01000001">
    <property type="protein sequence ID" value="TPG30798.1"/>
    <property type="molecule type" value="Genomic_DNA"/>
</dbReference>